<accession>A0A4Q1UNL0</accession>
<comment type="caution">
    <text evidence="5">The sequence shown here is derived from an EMBL/GenBank/DDBJ whole genome shotgun (WGS) entry which is preliminary data.</text>
</comment>
<dbReference type="AlphaFoldDB" id="A0A4Q1UNL0"/>
<feature type="binding site" evidence="2">
    <location>
        <position position="116"/>
    </location>
    <ligand>
        <name>substrate</name>
    </ligand>
</feature>
<dbReference type="PIRSF" id="PIRSF014972">
    <property type="entry name" value="FlK"/>
    <property type="match status" value="1"/>
</dbReference>
<feature type="binding site" evidence="2">
    <location>
        <position position="65"/>
    </location>
    <ligand>
        <name>CoA</name>
        <dbReference type="ChEBI" id="CHEBI:57287"/>
    </ligand>
</feature>
<feature type="domain" description="Fluoroacetyl-CoA-specific thioesterase-like" evidence="4">
    <location>
        <begin position="19"/>
        <end position="120"/>
    </location>
</feature>
<dbReference type="InterPro" id="IPR054485">
    <property type="entry name" value="FlK-like_dom"/>
</dbReference>
<feature type="active site" evidence="1">
    <location>
        <position position="46"/>
    </location>
</feature>
<dbReference type="SUPFAM" id="SSF54637">
    <property type="entry name" value="Thioesterase/thiol ester dehydrase-isomerase"/>
    <property type="match status" value="1"/>
</dbReference>
<feature type="transmembrane region" description="Helical" evidence="3">
    <location>
        <begin position="35"/>
        <end position="57"/>
    </location>
</feature>
<feature type="active site" evidence="1">
    <location>
        <position position="72"/>
    </location>
</feature>
<dbReference type="Gene3D" id="3.10.129.10">
    <property type="entry name" value="Hotdog Thioesterase"/>
    <property type="match status" value="1"/>
</dbReference>
<feature type="transmembrane region" description="Helical" evidence="3">
    <location>
        <begin position="7"/>
        <end position="29"/>
    </location>
</feature>
<evidence type="ECO:0000256" key="3">
    <source>
        <dbReference type="SAM" id="Phobius"/>
    </source>
</evidence>
<dbReference type="Proteomes" id="UP000290819">
    <property type="component" value="Unassembled WGS sequence"/>
</dbReference>
<keyword evidence="3" id="KW-1133">Transmembrane helix</keyword>
<evidence type="ECO:0000256" key="2">
    <source>
        <dbReference type="PIRSR" id="PIRSR014972-2"/>
    </source>
</evidence>
<gene>
    <name evidence="5" type="ORF">B5V03_31560</name>
</gene>
<keyword evidence="3" id="KW-0812">Transmembrane</keyword>
<dbReference type="OrthoDB" id="6902891at2"/>
<dbReference type="PANTHER" id="PTHR36934">
    <property type="entry name" value="BLR0278 PROTEIN"/>
    <property type="match status" value="1"/>
</dbReference>
<dbReference type="CDD" id="cd03440">
    <property type="entry name" value="hot_dog"/>
    <property type="match status" value="1"/>
</dbReference>
<feature type="active site" evidence="1">
    <location>
        <position position="38"/>
    </location>
</feature>
<dbReference type="InterPro" id="IPR029069">
    <property type="entry name" value="HotDog_dom_sf"/>
</dbReference>
<evidence type="ECO:0000313" key="5">
    <source>
        <dbReference type="EMBL" id="RXT37792.1"/>
    </source>
</evidence>
<evidence type="ECO:0000256" key="1">
    <source>
        <dbReference type="PIRSR" id="PIRSR014972-1"/>
    </source>
</evidence>
<proteinExistence type="predicted"/>
<evidence type="ECO:0000259" key="4">
    <source>
        <dbReference type="Pfam" id="PF22636"/>
    </source>
</evidence>
<name>A0A4Q1UNL0_9BRAD</name>
<dbReference type="InterPro" id="IPR025540">
    <property type="entry name" value="FlK"/>
</dbReference>
<keyword evidence="3" id="KW-0472">Membrane</keyword>
<evidence type="ECO:0000313" key="6">
    <source>
        <dbReference type="Proteomes" id="UP000290819"/>
    </source>
</evidence>
<reference evidence="5 6" key="1">
    <citation type="submission" date="2017-03" db="EMBL/GenBank/DDBJ databases">
        <authorList>
            <person name="Safronova V.I."/>
            <person name="Sazanova A.L."/>
            <person name="Chirak E.R."/>
        </authorList>
    </citation>
    <scope>NUCLEOTIDE SEQUENCE [LARGE SCALE GENOMIC DNA]</scope>
    <source>
        <strain evidence="5 6">Opo-243</strain>
    </source>
</reference>
<keyword evidence="6" id="KW-1185">Reference proteome</keyword>
<dbReference type="PANTHER" id="PTHR36934:SF1">
    <property type="entry name" value="THIOESTERASE DOMAIN-CONTAINING PROTEIN"/>
    <property type="match status" value="1"/>
</dbReference>
<feature type="binding site" evidence="2">
    <location>
        <position position="65"/>
    </location>
    <ligand>
        <name>substrate</name>
    </ligand>
</feature>
<sequence>MEPSTNLAIGMAAAVSIVVTPDMTVGYFVPGMPQVYATPMMILHMEMAAGLAIAAALPPDYVSVGMSVDIRHLAATPIGGRVRALARVKSVDSKSVLFEIEAWNDLRKIGAGTHRRGIVNVPDFERRSGVHQAVS</sequence>
<dbReference type="Pfam" id="PF22636">
    <property type="entry name" value="FlK"/>
    <property type="match status" value="1"/>
</dbReference>
<dbReference type="RefSeq" id="WP_129274365.1">
    <property type="nucleotide sequence ID" value="NZ_MZXW01000047.1"/>
</dbReference>
<dbReference type="EMBL" id="MZXW01000047">
    <property type="protein sequence ID" value="RXT37792.1"/>
    <property type="molecule type" value="Genomic_DNA"/>
</dbReference>
<protein>
    <submittedName>
        <fullName evidence="5">Thioesterase</fullName>
    </submittedName>
</protein>
<organism evidence="5 6">
    <name type="scientific">Bradyrhizobium betae</name>
    <dbReference type="NCBI Taxonomy" id="244734"/>
    <lineage>
        <taxon>Bacteria</taxon>
        <taxon>Pseudomonadati</taxon>
        <taxon>Pseudomonadota</taxon>
        <taxon>Alphaproteobacteria</taxon>
        <taxon>Hyphomicrobiales</taxon>
        <taxon>Nitrobacteraceae</taxon>
        <taxon>Bradyrhizobium</taxon>
    </lineage>
</organism>